<feature type="region of interest" description="Disordered" evidence="1">
    <location>
        <begin position="211"/>
        <end position="232"/>
    </location>
</feature>
<dbReference type="Proteomes" id="UP001203761">
    <property type="component" value="Unassembled WGS sequence"/>
</dbReference>
<dbReference type="RefSeq" id="WP_249736819.1">
    <property type="nucleotide sequence ID" value="NZ_JAKNCJ010000002.1"/>
</dbReference>
<dbReference type="EMBL" id="JAKNCJ010000002">
    <property type="protein sequence ID" value="MCL6422699.1"/>
    <property type="molecule type" value="Genomic_DNA"/>
</dbReference>
<organism evidence="3 4">
    <name type="scientific">Brachybacterium equifaecis</name>
    <dbReference type="NCBI Taxonomy" id="2910770"/>
    <lineage>
        <taxon>Bacteria</taxon>
        <taxon>Bacillati</taxon>
        <taxon>Actinomycetota</taxon>
        <taxon>Actinomycetes</taxon>
        <taxon>Micrococcales</taxon>
        <taxon>Dermabacteraceae</taxon>
        <taxon>Brachybacterium</taxon>
    </lineage>
</organism>
<protein>
    <submittedName>
        <fullName evidence="3">Uncharacterized protein</fullName>
    </submittedName>
</protein>
<reference evidence="3" key="1">
    <citation type="submission" date="2022-02" db="EMBL/GenBank/DDBJ databases">
        <authorList>
            <person name="Lee M."/>
            <person name="Kim S.-J."/>
            <person name="Jung M.-Y."/>
        </authorList>
    </citation>
    <scope>NUCLEOTIDE SEQUENCE</scope>
    <source>
        <strain evidence="3">JHP9</strain>
    </source>
</reference>
<comment type="caution">
    <text evidence="3">The sequence shown here is derived from an EMBL/GenBank/DDBJ whole genome shotgun (WGS) entry which is preliminary data.</text>
</comment>
<proteinExistence type="predicted"/>
<dbReference type="PROSITE" id="PS51318">
    <property type="entry name" value="TAT"/>
    <property type="match status" value="1"/>
</dbReference>
<accession>A0ABT0QYH0</accession>
<name>A0ABT0QYH0_9MICO</name>
<feature type="signal peptide" evidence="2">
    <location>
        <begin position="1"/>
        <end position="22"/>
    </location>
</feature>
<keyword evidence="4" id="KW-1185">Reference proteome</keyword>
<evidence type="ECO:0000313" key="3">
    <source>
        <dbReference type="EMBL" id="MCL6422699.1"/>
    </source>
</evidence>
<evidence type="ECO:0000313" key="4">
    <source>
        <dbReference type="Proteomes" id="UP001203761"/>
    </source>
</evidence>
<gene>
    <name evidence="3" type="ORF">Bequi_04735</name>
</gene>
<sequence>MSEQTPTPLVRRRALAAGAAWAAPTAVAAAFSPAMALSCTTQSYRLDTAGGTWSHTYSGYTSATASGTAVRTSGTRIPASIPVALSTRIVGSGTKLDTTGRGSGSFAVTHFGKYAGTYSGLNNPIPIVNSITCNNAATSCGGYDRRQITTIDFGRPVAGLVVNVGDIDSWGASGSSVDAYADQVAIRGFNGTTQVSDGGTRTDSKSQVLGVGSTTNPLRNSTNNQTSLGQGGYTWNDTAGTAGVKLSRDVTKIEVDYWSGTKGGYQVVLLTMSFNACAA</sequence>
<keyword evidence="2" id="KW-0732">Signal</keyword>
<dbReference type="InterPro" id="IPR006311">
    <property type="entry name" value="TAT_signal"/>
</dbReference>
<feature type="chain" id="PRO_5046741408" evidence="2">
    <location>
        <begin position="23"/>
        <end position="279"/>
    </location>
</feature>
<evidence type="ECO:0000256" key="2">
    <source>
        <dbReference type="SAM" id="SignalP"/>
    </source>
</evidence>
<evidence type="ECO:0000256" key="1">
    <source>
        <dbReference type="SAM" id="MobiDB-lite"/>
    </source>
</evidence>